<organism evidence="1">
    <name type="scientific">viral metagenome</name>
    <dbReference type="NCBI Taxonomy" id="1070528"/>
    <lineage>
        <taxon>unclassified sequences</taxon>
        <taxon>metagenomes</taxon>
        <taxon>organismal metagenomes</taxon>
    </lineage>
</organism>
<evidence type="ECO:0000313" key="1">
    <source>
        <dbReference type="EMBL" id="QHS94970.1"/>
    </source>
</evidence>
<protein>
    <submittedName>
        <fullName evidence="1">Uncharacterized protein</fullName>
    </submittedName>
</protein>
<dbReference type="EMBL" id="MN739236">
    <property type="protein sequence ID" value="QHS94970.1"/>
    <property type="molecule type" value="Genomic_DNA"/>
</dbReference>
<sequence length="296" mass="35215">MEEINENVLNATDNFYRLKTEYEVKMKEEYKKARRLYLSKRTSMKGFKNYIKDLKFPCVNCKRDVNSIFSIKNYELKAKCGDLENPCRLNIIINRGIYLPYEKIYNGDGIIEGIRDTINDLKLKIIDVKTKYILKLITDVEAMSLFDKYYEEIQGDIEMKAIREDMYIQLINNEINDETIKEKLLLRNNVIQDMKKKMAEYKESERKDKEKLVEIVDTYITVLIPTIDDLNSLTYKVREMNSFNLDKQIIRYSDTQQIYYDPEDKSIISNVYGDAQLRRNNIPEISDDEEEYNFGD</sequence>
<name>A0A6C0BSD9_9ZZZZ</name>
<reference evidence="1" key="1">
    <citation type="journal article" date="2020" name="Nature">
        <title>Giant virus diversity and host interactions through global metagenomics.</title>
        <authorList>
            <person name="Schulz F."/>
            <person name="Roux S."/>
            <person name="Paez-Espino D."/>
            <person name="Jungbluth S."/>
            <person name="Walsh D.A."/>
            <person name="Denef V.J."/>
            <person name="McMahon K.D."/>
            <person name="Konstantinidis K.T."/>
            <person name="Eloe-Fadrosh E.A."/>
            <person name="Kyrpides N.C."/>
            <person name="Woyke T."/>
        </authorList>
    </citation>
    <scope>NUCLEOTIDE SEQUENCE</scope>
    <source>
        <strain evidence="1">GVMAG-M-3300018428-16</strain>
    </source>
</reference>
<accession>A0A6C0BSD9</accession>
<dbReference type="AlphaFoldDB" id="A0A6C0BSD9"/>
<proteinExistence type="predicted"/>